<dbReference type="InterPro" id="IPR016181">
    <property type="entry name" value="Acyl_CoA_acyltransferase"/>
</dbReference>
<proteinExistence type="predicted"/>
<keyword evidence="2" id="KW-1185">Reference proteome</keyword>
<dbReference type="AlphaFoldDB" id="A0A3E1NDA1"/>
<accession>A0A3E1NDA1</accession>
<dbReference type="EMBL" id="QTJU01000014">
    <property type="protein sequence ID" value="RFM25842.1"/>
    <property type="molecule type" value="Genomic_DNA"/>
</dbReference>
<dbReference type="OrthoDB" id="660041at2"/>
<sequence>MISVKFRAFPAVNDPESCRRFILGHRKVLEAYGITMITSNNAYWMEHANTYVILAEDADGNAVGGVRVQIADDTHLPIEDAVGNVDKRIYEVVSKYKSSRTAEACGLWNAREVAGIGLSFSLLRAAIAQAGLLGVQTLFALAAPVTVNMCLNAGFVIERSLGKDGFFNYPKLDLVATAMFIDNIADMNNASDEDRSHIFEIRKNPSIVRMETGPKGTAIIEYKLLENACETENK</sequence>
<dbReference type="RefSeq" id="WP_116849672.1">
    <property type="nucleotide sequence ID" value="NZ_QTJU01000014.1"/>
</dbReference>
<organism evidence="1 2">
    <name type="scientific">Deminuibacter soli</name>
    <dbReference type="NCBI Taxonomy" id="2291815"/>
    <lineage>
        <taxon>Bacteria</taxon>
        <taxon>Pseudomonadati</taxon>
        <taxon>Bacteroidota</taxon>
        <taxon>Chitinophagia</taxon>
        <taxon>Chitinophagales</taxon>
        <taxon>Chitinophagaceae</taxon>
        <taxon>Deminuibacter</taxon>
    </lineage>
</organism>
<dbReference type="SUPFAM" id="SSF55729">
    <property type="entry name" value="Acyl-CoA N-acyltransferases (Nat)"/>
    <property type="match status" value="1"/>
</dbReference>
<reference evidence="1 2" key="1">
    <citation type="submission" date="2018-08" db="EMBL/GenBank/DDBJ databases">
        <title>Chitinophagaceae sp. K23C18032701, a novel bacterium isolated from forest soil.</title>
        <authorList>
            <person name="Wang C."/>
        </authorList>
    </citation>
    <scope>NUCLEOTIDE SEQUENCE [LARGE SCALE GENOMIC DNA]</scope>
    <source>
        <strain evidence="1 2">K23C18032701</strain>
    </source>
</reference>
<evidence type="ECO:0008006" key="3">
    <source>
        <dbReference type="Google" id="ProtNLM"/>
    </source>
</evidence>
<dbReference type="Proteomes" id="UP000261284">
    <property type="component" value="Unassembled WGS sequence"/>
</dbReference>
<name>A0A3E1NDA1_9BACT</name>
<gene>
    <name evidence="1" type="ORF">DXN05_23055</name>
</gene>
<protein>
    <recommendedName>
        <fullName evidence="3">N-acetyltransferase domain-containing protein</fullName>
    </recommendedName>
</protein>
<evidence type="ECO:0000313" key="2">
    <source>
        <dbReference type="Proteomes" id="UP000261284"/>
    </source>
</evidence>
<comment type="caution">
    <text evidence="1">The sequence shown here is derived from an EMBL/GenBank/DDBJ whole genome shotgun (WGS) entry which is preliminary data.</text>
</comment>
<evidence type="ECO:0000313" key="1">
    <source>
        <dbReference type="EMBL" id="RFM25842.1"/>
    </source>
</evidence>